<keyword evidence="10" id="KW-1185">Reference proteome</keyword>
<dbReference type="GO" id="GO:0005886">
    <property type="term" value="C:plasma membrane"/>
    <property type="evidence" value="ECO:0007669"/>
    <property type="project" value="UniProtKB-SubCell"/>
</dbReference>
<name>A0A919RCI1_9ACTN</name>
<dbReference type="Proteomes" id="UP000606172">
    <property type="component" value="Unassembled WGS sequence"/>
</dbReference>
<keyword evidence="4 7" id="KW-0812">Transmembrane</keyword>
<dbReference type="GO" id="GO:0055085">
    <property type="term" value="P:transmembrane transport"/>
    <property type="evidence" value="ECO:0007669"/>
    <property type="project" value="InterPro"/>
</dbReference>
<evidence type="ECO:0000313" key="10">
    <source>
        <dbReference type="Proteomes" id="UP000606172"/>
    </source>
</evidence>
<gene>
    <name evidence="9" type="primary">ssuC_2</name>
    <name evidence="9" type="ORF">Ssi02_16470</name>
</gene>
<feature type="domain" description="ABC transmembrane type-1" evidence="8">
    <location>
        <begin position="68"/>
        <end position="251"/>
    </location>
</feature>
<dbReference type="InterPro" id="IPR035906">
    <property type="entry name" value="MetI-like_sf"/>
</dbReference>
<dbReference type="SUPFAM" id="SSF161098">
    <property type="entry name" value="MetI-like"/>
    <property type="match status" value="1"/>
</dbReference>
<dbReference type="PANTHER" id="PTHR30151">
    <property type="entry name" value="ALKANE SULFONATE ABC TRANSPORTER-RELATED, MEMBRANE SUBUNIT"/>
    <property type="match status" value="1"/>
</dbReference>
<feature type="transmembrane region" description="Helical" evidence="7">
    <location>
        <begin position="106"/>
        <end position="126"/>
    </location>
</feature>
<feature type="transmembrane region" description="Helical" evidence="7">
    <location>
        <begin position="228"/>
        <end position="250"/>
    </location>
</feature>
<feature type="transmembrane region" description="Helical" evidence="7">
    <location>
        <begin position="76"/>
        <end position="94"/>
    </location>
</feature>
<keyword evidence="3" id="KW-1003">Cell membrane</keyword>
<evidence type="ECO:0000256" key="2">
    <source>
        <dbReference type="ARBA" id="ARBA00022448"/>
    </source>
</evidence>
<organism evidence="9 10">
    <name type="scientific">Sinosporangium siamense</name>
    <dbReference type="NCBI Taxonomy" id="1367973"/>
    <lineage>
        <taxon>Bacteria</taxon>
        <taxon>Bacillati</taxon>
        <taxon>Actinomycetota</taxon>
        <taxon>Actinomycetes</taxon>
        <taxon>Streptosporangiales</taxon>
        <taxon>Streptosporangiaceae</taxon>
        <taxon>Sinosporangium</taxon>
    </lineage>
</organism>
<dbReference type="InterPro" id="IPR000515">
    <property type="entry name" value="MetI-like"/>
</dbReference>
<feature type="transmembrane region" description="Helical" evidence="7">
    <location>
        <begin position="187"/>
        <end position="208"/>
    </location>
</feature>
<protein>
    <submittedName>
        <fullName evidence="9">Nitrate ABC transporter permease</fullName>
    </submittedName>
</protein>
<dbReference type="Gene3D" id="1.10.3720.10">
    <property type="entry name" value="MetI-like"/>
    <property type="match status" value="1"/>
</dbReference>
<keyword evidence="2 7" id="KW-0813">Transport</keyword>
<reference evidence="9" key="1">
    <citation type="submission" date="2021-01" db="EMBL/GenBank/DDBJ databases">
        <title>Whole genome shotgun sequence of Sinosporangium siamense NBRC 109515.</title>
        <authorList>
            <person name="Komaki H."/>
            <person name="Tamura T."/>
        </authorList>
    </citation>
    <scope>NUCLEOTIDE SEQUENCE</scope>
    <source>
        <strain evidence="9">NBRC 109515</strain>
    </source>
</reference>
<dbReference type="Pfam" id="PF00528">
    <property type="entry name" value="BPD_transp_1"/>
    <property type="match status" value="1"/>
</dbReference>
<dbReference type="AlphaFoldDB" id="A0A919RCI1"/>
<dbReference type="PROSITE" id="PS50928">
    <property type="entry name" value="ABC_TM1"/>
    <property type="match status" value="1"/>
</dbReference>
<comment type="subcellular location">
    <subcellularLocation>
        <location evidence="1 7">Cell membrane</location>
        <topology evidence="1 7">Multi-pass membrane protein</topology>
    </subcellularLocation>
</comment>
<evidence type="ECO:0000256" key="4">
    <source>
        <dbReference type="ARBA" id="ARBA00022692"/>
    </source>
</evidence>
<keyword evidence="5 7" id="KW-1133">Transmembrane helix</keyword>
<evidence type="ECO:0000313" key="9">
    <source>
        <dbReference type="EMBL" id="GII91416.1"/>
    </source>
</evidence>
<evidence type="ECO:0000256" key="3">
    <source>
        <dbReference type="ARBA" id="ARBA00022475"/>
    </source>
</evidence>
<dbReference type="CDD" id="cd06261">
    <property type="entry name" value="TM_PBP2"/>
    <property type="match status" value="1"/>
</dbReference>
<keyword evidence="6 7" id="KW-0472">Membrane</keyword>
<evidence type="ECO:0000256" key="6">
    <source>
        <dbReference type="ARBA" id="ARBA00023136"/>
    </source>
</evidence>
<comment type="caution">
    <text evidence="9">The sequence shown here is derived from an EMBL/GenBank/DDBJ whole genome shotgun (WGS) entry which is preliminary data.</text>
</comment>
<dbReference type="RefSeq" id="WP_204022786.1">
    <property type="nucleotide sequence ID" value="NZ_BOOW01000009.1"/>
</dbReference>
<proteinExistence type="inferred from homology"/>
<evidence type="ECO:0000256" key="1">
    <source>
        <dbReference type="ARBA" id="ARBA00004651"/>
    </source>
</evidence>
<comment type="similarity">
    <text evidence="7">Belongs to the binding-protein-dependent transport system permease family.</text>
</comment>
<evidence type="ECO:0000256" key="7">
    <source>
        <dbReference type="RuleBase" id="RU363032"/>
    </source>
</evidence>
<evidence type="ECO:0000259" key="8">
    <source>
        <dbReference type="PROSITE" id="PS50928"/>
    </source>
</evidence>
<accession>A0A919RCI1</accession>
<dbReference type="EMBL" id="BOOW01000009">
    <property type="protein sequence ID" value="GII91416.1"/>
    <property type="molecule type" value="Genomic_DNA"/>
</dbReference>
<evidence type="ECO:0000256" key="5">
    <source>
        <dbReference type="ARBA" id="ARBA00022989"/>
    </source>
</evidence>
<dbReference type="PANTHER" id="PTHR30151:SF0">
    <property type="entry name" value="ABC TRANSPORTER PERMEASE PROTEIN MJ0413-RELATED"/>
    <property type="match status" value="1"/>
</dbReference>
<sequence>MKAAGRLRRFAGRFWLVVLVVLLWEAGARAAGKIDFPAPSLIVARMRELWLSGPPSRLFLSDDTLSELLPGLGRMFTGWLLASLLGVVAGVALGRSAVASHYVEPLLHFGRAIPPPLLITPFVLVFRSSTQTQLAVIVFGVIWPVLLNAMEGARSVDRGYLDTAAVFGLRRHERLLRVVLPAAAPKIFAGLRLSLSLALILMVISELVGSDGIGYQLLVAQRNFDSPGVWGTILLLGVLGYALNSLFVVVERHVPGTRRSGPGRPETGGVT</sequence>
<feature type="transmembrane region" description="Helical" evidence="7">
    <location>
        <begin position="132"/>
        <end position="150"/>
    </location>
</feature>